<organism evidence="1 2">
    <name type="scientific">Vibrio penaeicida</name>
    <dbReference type="NCBI Taxonomy" id="104609"/>
    <lineage>
        <taxon>Bacteria</taxon>
        <taxon>Pseudomonadati</taxon>
        <taxon>Pseudomonadota</taxon>
        <taxon>Gammaproteobacteria</taxon>
        <taxon>Vibrionales</taxon>
        <taxon>Vibrionaceae</taxon>
        <taxon>Vibrio</taxon>
    </lineage>
</organism>
<name>A0AAV5NUH4_9VIBR</name>
<evidence type="ECO:0000313" key="1">
    <source>
        <dbReference type="EMBL" id="GLQ74118.1"/>
    </source>
</evidence>
<dbReference type="EMBL" id="BSNX01000052">
    <property type="protein sequence ID" value="GLQ74118.1"/>
    <property type="molecule type" value="Genomic_DNA"/>
</dbReference>
<proteinExistence type="predicted"/>
<dbReference type="Proteomes" id="UP001156690">
    <property type="component" value="Unassembled WGS sequence"/>
</dbReference>
<gene>
    <name evidence="1" type="ORF">GCM10007932_34790</name>
</gene>
<dbReference type="AlphaFoldDB" id="A0AAV5NUH4"/>
<sequence>MAIIHTDKVFLYDFSTIESQPRSQPDKTKGKEMPNGVFVCYIFEPCTYLTYDQTIEG</sequence>
<keyword evidence="2" id="KW-1185">Reference proteome</keyword>
<comment type="caution">
    <text evidence="1">The sequence shown here is derived from an EMBL/GenBank/DDBJ whole genome shotgun (WGS) entry which is preliminary data.</text>
</comment>
<evidence type="ECO:0000313" key="2">
    <source>
        <dbReference type="Proteomes" id="UP001156690"/>
    </source>
</evidence>
<reference evidence="2" key="1">
    <citation type="journal article" date="2019" name="Int. J. Syst. Evol. Microbiol.">
        <title>The Global Catalogue of Microorganisms (GCM) 10K type strain sequencing project: providing services to taxonomists for standard genome sequencing and annotation.</title>
        <authorList>
            <consortium name="The Broad Institute Genomics Platform"/>
            <consortium name="The Broad Institute Genome Sequencing Center for Infectious Disease"/>
            <person name="Wu L."/>
            <person name="Ma J."/>
        </authorList>
    </citation>
    <scope>NUCLEOTIDE SEQUENCE [LARGE SCALE GENOMIC DNA]</scope>
    <source>
        <strain evidence="2">NBRC 15640</strain>
    </source>
</reference>
<protein>
    <submittedName>
        <fullName evidence="1">Uncharacterized protein</fullName>
    </submittedName>
</protein>
<accession>A0AAV5NUH4</accession>